<evidence type="ECO:0000256" key="15">
    <source>
        <dbReference type="ARBA" id="ARBA00058854"/>
    </source>
</evidence>
<evidence type="ECO:0000256" key="2">
    <source>
        <dbReference type="ARBA" id="ARBA00004123"/>
    </source>
</evidence>
<dbReference type="GO" id="GO:1903093">
    <property type="term" value="P:regulation of protein K48-linked deubiquitination"/>
    <property type="evidence" value="ECO:0007669"/>
    <property type="project" value="TreeGrafter"/>
</dbReference>
<dbReference type="PROSITE" id="PS50802">
    <property type="entry name" value="OTU"/>
    <property type="match status" value="1"/>
</dbReference>
<dbReference type="GO" id="GO:0004843">
    <property type="term" value="F:cysteine-type deubiquitinase activity"/>
    <property type="evidence" value="ECO:0007669"/>
    <property type="project" value="UniProtKB-EC"/>
</dbReference>
<feature type="domain" description="Tudor" evidence="19">
    <location>
        <begin position="304"/>
        <end position="364"/>
    </location>
</feature>
<dbReference type="Gene3D" id="3.90.70.80">
    <property type="match status" value="1"/>
</dbReference>
<reference evidence="21" key="1">
    <citation type="submission" date="2025-08" db="UniProtKB">
        <authorList>
            <consortium name="Ensembl"/>
        </authorList>
    </citation>
    <scope>IDENTIFICATION</scope>
</reference>
<dbReference type="GO" id="GO:0061578">
    <property type="term" value="F:K63-linked deubiquitinase activity"/>
    <property type="evidence" value="ECO:0007669"/>
    <property type="project" value="UniProtKB-ARBA"/>
</dbReference>
<dbReference type="GO" id="GO:0005737">
    <property type="term" value="C:cytoplasm"/>
    <property type="evidence" value="ECO:0007669"/>
    <property type="project" value="UniProtKB-SubCell"/>
</dbReference>
<feature type="compositionally biased region" description="Basic and acidic residues" evidence="18">
    <location>
        <begin position="529"/>
        <end position="563"/>
    </location>
</feature>
<dbReference type="PANTHER" id="PTHR12419:SF9">
    <property type="entry name" value="OTU DOMAIN-CONTAINING PROTEIN 4"/>
    <property type="match status" value="1"/>
</dbReference>
<dbReference type="KEGG" id="vko:123023871"/>
<feature type="region of interest" description="Disordered" evidence="18">
    <location>
        <begin position="373"/>
        <end position="455"/>
    </location>
</feature>
<keyword evidence="8" id="KW-0645">Protease</keyword>
<dbReference type="InterPro" id="IPR050704">
    <property type="entry name" value="Peptidase_C85-like"/>
</dbReference>
<name>A0A8D2IR96_VARKO</name>
<evidence type="ECO:0000256" key="17">
    <source>
        <dbReference type="ARBA" id="ARBA00074854"/>
    </source>
</evidence>
<dbReference type="RefSeq" id="XP_044286928.1">
    <property type="nucleotide sequence ID" value="XM_044430993.1"/>
</dbReference>
<evidence type="ECO:0000256" key="14">
    <source>
        <dbReference type="ARBA" id="ARBA00023242"/>
    </source>
</evidence>
<protein>
    <recommendedName>
        <fullName evidence="17">OTU domain-containing protein 4</fullName>
        <ecNumber evidence="4">3.4.19.12</ecNumber>
    </recommendedName>
</protein>
<keyword evidence="14" id="KW-0539">Nucleus</keyword>
<feature type="compositionally biased region" description="Basic and acidic residues" evidence="18">
    <location>
        <begin position="1124"/>
        <end position="1142"/>
    </location>
</feature>
<feature type="compositionally biased region" description="Basic and acidic residues" evidence="18">
    <location>
        <begin position="1019"/>
        <end position="1028"/>
    </location>
</feature>
<dbReference type="RefSeq" id="XP_044286927.1">
    <property type="nucleotide sequence ID" value="XM_044430992.1"/>
</dbReference>
<dbReference type="GO" id="GO:0034122">
    <property type="term" value="P:negative regulation of toll-like receptor signaling pathway"/>
    <property type="evidence" value="ECO:0007669"/>
    <property type="project" value="TreeGrafter"/>
</dbReference>
<comment type="function">
    <text evidence="15">Deubiquitinase which hydrolyzes the isopeptide bond between the ubiquitin C-terminus and the lysine epsilon-amino group of the target protein. May negatively regulate inflammatory and pathogen recognition signaling in innate immune response. Upon phosphorylation at Ser-202 and Ser-204 residues, via IL-1 receptor and Toll-like receptor signaling pathway, specifically deubiquitinates 'Lys-63'-polyubiquitinated MYD88 adapter protein triggering down-regulation of NF-kappa-B-dependent transcription of inflammatory mediators. Independently of the catalytic activity, acts as a scaffold for alternative deubiquitinases to assemble specific deubiquitinase-substrate complexes. Associates with USP7 and USP9X deubiquitinases to stabilize alkylation repair enzyme ALKBH3, thereby promoting the repair of alkylated DNA lesions.</text>
</comment>
<evidence type="ECO:0000313" key="21">
    <source>
        <dbReference type="Ensembl" id="ENSVKKP00000004100.1"/>
    </source>
</evidence>
<dbReference type="AlphaFoldDB" id="A0A8D2IR96"/>
<feature type="compositionally biased region" description="Basic and acidic residues" evidence="18">
    <location>
        <begin position="1038"/>
        <end position="1048"/>
    </location>
</feature>
<evidence type="ECO:0000256" key="5">
    <source>
        <dbReference type="ARBA" id="ARBA00022490"/>
    </source>
</evidence>
<evidence type="ECO:0000259" key="19">
    <source>
        <dbReference type="PROSITE" id="PS50304"/>
    </source>
</evidence>
<feature type="compositionally biased region" description="Polar residues" evidence="18">
    <location>
        <begin position="967"/>
        <end position="996"/>
    </location>
</feature>
<keyword evidence="7" id="KW-0399">Innate immunity</keyword>
<evidence type="ECO:0000256" key="3">
    <source>
        <dbReference type="ARBA" id="ARBA00004496"/>
    </source>
</evidence>
<evidence type="ECO:0000256" key="13">
    <source>
        <dbReference type="ARBA" id="ARBA00022990"/>
    </source>
</evidence>
<feature type="region of interest" description="Disordered" evidence="18">
    <location>
        <begin position="505"/>
        <end position="608"/>
    </location>
</feature>
<evidence type="ECO:0000256" key="6">
    <source>
        <dbReference type="ARBA" id="ARBA00022553"/>
    </source>
</evidence>
<evidence type="ECO:0000256" key="16">
    <source>
        <dbReference type="ARBA" id="ARBA00062839"/>
    </source>
</evidence>
<feature type="region of interest" description="Disordered" evidence="18">
    <location>
        <begin position="1012"/>
        <end position="1142"/>
    </location>
</feature>
<feature type="compositionally biased region" description="Basic and acidic residues" evidence="18">
    <location>
        <begin position="1075"/>
        <end position="1085"/>
    </location>
</feature>
<feature type="region of interest" description="Disordered" evidence="18">
    <location>
        <begin position="216"/>
        <end position="245"/>
    </location>
</feature>
<dbReference type="GO" id="GO:0005634">
    <property type="term" value="C:nucleus"/>
    <property type="evidence" value="ECO:0007669"/>
    <property type="project" value="UniProtKB-SubCell"/>
</dbReference>
<dbReference type="CDD" id="cd22794">
    <property type="entry name" value="OTU_OTUD4"/>
    <property type="match status" value="1"/>
</dbReference>
<feature type="compositionally biased region" description="Acidic residues" evidence="18">
    <location>
        <begin position="222"/>
        <end position="233"/>
    </location>
</feature>
<dbReference type="Pfam" id="PF02338">
    <property type="entry name" value="OTU"/>
    <property type="match status" value="1"/>
</dbReference>
<evidence type="ECO:0000256" key="4">
    <source>
        <dbReference type="ARBA" id="ARBA00012759"/>
    </source>
</evidence>
<evidence type="ECO:0000256" key="7">
    <source>
        <dbReference type="ARBA" id="ARBA00022588"/>
    </source>
</evidence>
<proteinExistence type="predicted"/>
<dbReference type="OrthoDB" id="10017659at2759"/>
<feature type="region of interest" description="Disordered" evidence="18">
    <location>
        <begin position="1"/>
        <end position="43"/>
    </location>
</feature>
<dbReference type="SUPFAM" id="SSF63748">
    <property type="entry name" value="Tudor/PWWP/MBT"/>
    <property type="match status" value="1"/>
</dbReference>
<dbReference type="GO" id="GO:0045087">
    <property type="term" value="P:innate immune response"/>
    <property type="evidence" value="ECO:0007669"/>
    <property type="project" value="UniProtKB-KW"/>
</dbReference>
<dbReference type="EC" id="3.4.19.12" evidence="4"/>
<keyword evidence="13" id="KW-0007">Acetylation</keyword>
<dbReference type="OMA" id="FFPPVWY"/>
<dbReference type="GO" id="GO:2000660">
    <property type="term" value="P:negative regulation of interleukin-1-mediated signaling pathway"/>
    <property type="evidence" value="ECO:0007669"/>
    <property type="project" value="TreeGrafter"/>
</dbReference>
<evidence type="ECO:0000256" key="12">
    <source>
        <dbReference type="ARBA" id="ARBA00022859"/>
    </source>
</evidence>
<evidence type="ECO:0000259" key="20">
    <source>
        <dbReference type="PROSITE" id="PS50802"/>
    </source>
</evidence>
<dbReference type="PANTHER" id="PTHR12419">
    <property type="entry name" value="OTU DOMAIN CONTAINING PROTEIN"/>
    <property type="match status" value="1"/>
</dbReference>
<dbReference type="GO" id="GO:0070536">
    <property type="term" value="P:protein K63-linked deubiquitination"/>
    <property type="evidence" value="ECO:0007669"/>
    <property type="project" value="UniProtKB-ARBA"/>
</dbReference>
<dbReference type="InterPro" id="IPR002999">
    <property type="entry name" value="Tudor"/>
</dbReference>
<feature type="compositionally biased region" description="Basic and acidic residues" evidence="18">
    <location>
        <begin position="445"/>
        <end position="455"/>
    </location>
</feature>
<evidence type="ECO:0000256" key="11">
    <source>
        <dbReference type="ARBA" id="ARBA00022807"/>
    </source>
</evidence>
<evidence type="ECO:0000256" key="8">
    <source>
        <dbReference type="ARBA" id="ARBA00022670"/>
    </source>
</evidence>
<dbReference type="GeneID" id="123023871"/>
<keyword evidence="22" id="KW-1185">Reference proteome</keyword>
<evidence type="ECO:0000256" key="1">
    <source>
        <dbReference type="ARBA" id="ARBA00000707"/>
    </source>
</evidence>
<keyword evidence="9" id="KW-0833">Ubl conjugation pathway</keyword>
<organism evidence="21 22">
    <name type="scientific">Varanus komodoensis</name>
    <name type="common">Komodo dragon</name>
    <dbReference type="NCBI Taxonomy" id="61221"/>
    <lineage>
        <taxon>Eukaryota</taxon>
        <taxon>Metazoa</taxon>
        <taxon>Chordata</taxon>
        <taxon>Craniata</taxon>
        <taxon>Vertebrata</taxon>
        <taxon>Euteleostomi</taxon>
        <taxon>Lepidosauria</taxon>
        <taxon>Squamata</taxon>
        <taxon>Bifurcata</taxon>
        <taxon>Unidentata</taxon>
        <taxon>Episquamata</taxon>
        <taxon>Toxicofera</taxon>
        <taxon>Anguimorpha</taxon>
        <taxon>Paleoanguimorpha</taxon>
        <taxon>Varanoidea</taxon>
        <taxon>Varanidae</taxon>
        <taxon>Varanus</taxon>
    </lineage>
</organism>
<feature type="compositionally biased region" description="Basic and acidic residues" evidence="18">
    <location>
        <begin position="1095"/>
        <end position="1114"/>
    </location>
</feature>
<comment type="subcellular location">
    <subcellularLocation>
        <location evidence="3">Cytoplasm</location>
    </subcellularLocation>
    <subcellularLocation>
        <location evidence="2">Nucleus</location>
    </subcellularLocation>
</comment>
<keyword evidence="11" id="KW-0788">Thiol protease</keyword>
<comment type="subunit">
    <text evidence="16">Interacts with MYD88; the interaction is direct. Interacts with ALKBH3; the interaction is direct. Interacts with USP7; the interaction is direct. Interacts with USP9X; the interaction is direct.</text>
</comment>
<dbReference type="InterPro" id="IPR038765">
    <property type="entry name" value="Papain-like_cys_pep_sf"/>
</dbReference>
<feature type="compositionally biased region" description="Polar residues" evidence="18">
    <location>
        <begin position="578"/>
        <end position="596"/>
    </location>
</feature>
<dbReference type="CTD" id="54726"/>
<dbReference type="InterPro" id="IPR003323">
    <property type="entry name" value="OTU_dom"/>
</dbReference>
<dbReference type="CDD" id="cd20448">
    <property type="entry name" value="Tudor_OTUD4"/>
    <property type="match status" value="1"/>
</dbReference>
<feature type="region of interest" description="Disordered" evidence="18">
    <location>
        <begin position="967"/>
        <end position="1000"/>
    </location>
</feature>
<dbReference type="FunFam" id="3.90.70.80:FF:000013">
    <property type="entry name" value="OTU domain-containing protein 4"/>
    <property type="match status" value="1"/>
</dbReference>
<evidence type="ECO:0000256" key="18">
    <source>
        <dbReference type="SAM" id="MobiDB-lite"/>
    </source>
</evidence>
<keyword evidence="6" id="KW-0597">Phosphoprotein</keyword>
<dbReference type="SMART" id="SM00333">
    <property type="entry name" value="TUDOR"/>
    <property type="match status" value="1"/>
</dbReference>
<dbReference type="Proteomes" id="UP000694545">
    <property type="component" value="Unplaced"/>
</dbReference>
<keyword evidence="10" id="KW-0378">Hydrolase</keyword>
<keyword evidence="12" id="KW-0391">Immunity</keyword>
<evidence type="ECO:0000256" key="10">
    <source>
        <dbReference type="ARBA" id="ARBA00022801"/>
    </source>
</evidence>
<dbReference type="Ensembl" id="ENSVKKT00000004211.1">
    <property type="protein sequence ID" value="ENSVKKP00000004100.1"/>
    <property type="gene ID" value="ENSVKKG00000003071.1"/>
</dbReference>
<feature type="compositionally biased region" description="Polar residues" evidence="18">
    <location>
        <begin position="505"/>
        <end position="514"/>
    </location>
</feature>
<dbReference type="PROSITE" id="PS50304">
    <property type="entry name" value="TUDOR"/>
    <property type="match status" value="1"/>
</dbReference>
<dbReference type="SUPFAM" id="SSF54001">
    <property type="entry name" value="Cysteine proteinases"/>
    <property type="match status" value="1"/>
</dbReference>
<comment type="catalytic activity">
    <reaction evidence="1">
        <text>Thiol-dependent hydrolysis of ester, thioester, amide, peptide and isopeptide bonds formed by the C-terminal Gly of ubiquitin (a 76-residue protein attached to proteins as an intracellular targeting signal).</text>
        <dbReference type="EC" id="3.4.19.12"/>
    </reaction>
</comment>
<gene>
    <name evidence="21" type="primary">OTUD4</name>
</gene>
<evidence type="ECO:0000256" key="9">
    <source>
        <dbReference type="ARBA" id="ARBA00022786"/>
    </source>
</evidence>
<evidence type="ECO:0000313" key="22">
    <source>
        <dbReference type="Proteomes" id="UP000694545"/>
    </source>
</evidence>
<keyword evidence="5" id="KW-0963">Cytoplasm</keyword>
<accession>A0A8D2IR96</accession>
<feature type="domain" description="OTU" evidence="20">
    <location>
        <begin position="54"/>
        <end position="175"/>
    </location>
</feature>
<dbReference type="GO" id="GO:0006508">
    <property type="term" value="P:proteolysis"/>
    <property type="evidence" value="ECO:0007669"/>
    <property type="project" value="UniProtKB-KW"/>
</dbReference>
<sequence length="1142" mass="126576">MEAAAGKPGGEEDDEVAAAVEPQQPPPQRQNLPSNGVEPPAHSAMDSYLRSQGLYRKRVAKDGSCLFRAVAEQVFHSQSQHLDIRMACINYLRKNREQFEAFIEGEFEEYLKSLENPQEWVGQVEISALSLMYKKDFIIYQEPNCAPSHVTENGFPDKVLLCFSNGSHYDIVYPIEYTRSAALCQSVLYELLYEKVFNVNVNKIIEELKPLDVTKCGTGDSEASDSEDEDAESETPAPSFSNGLKLPVGKKQLHKHGKANSISLPKNVLRSLNPSVYQNVEYEVWHQSKRDQQKQDFSIAAGMQYSVGDKCQVRLDHNGKFYNAHIQEVLSANGPVVVFVEELSAKHKVLLKNLKALPQAAPLDSWSTVLGKKTKKSAPVHGQNVQTDADCRGSKNPAKPIKTPSTLPPRLQGTRPHHLSSPGTRSEQPSPEHKTPGRNPSQIARKADRERTEELDYTNRDCSYFGLSPEEHKEKQVTEEMHAHYEFQLQDEEAFPALMTPSVSQVATQMTDNSGWRRPLIPNGRRASSLKEKKEERKDVEVKQEKASSPEETPLDQKLEPKISKSNGVNIADAGASPPSSQGNTQSPCIEQNLQGSLPEGNPTPSLAFPEMHLPPTVPSVPAIVPAWPSEPTTYGPTGIPSQVPVSSVMPTQATGLDSALSQPQLSSSPVAGIPVSLQAVNQPLMPLSQTLNPYQDPLYPGFPVTEKGERVITPPYSLCSTGEDLPNDKNILRFFFNLGIKAYSCPMWAPHSYLYPLHQAYLTACRMYPKVPVAVYSHNPWMQELPLTQNGNEAAQIDGRFSVQDDVRINGQSPQTDTMPQSMPLFIPAGQVPESQGLVCVESGNPAQSLHAEYDESLGNKSIFLQPTFGGQNPFLGPVPVAPFFPHLWYGYPVQGYVENSAVRQVAVPREDNRADAGLPEEHGSPVPDAGCADSLQKVRNESIVQDIPLLPATAPKSECNAINKTSARVPREQQTVPATPSATQAKSVLQNTSTETKDLKRQMVAVPKTELKNAALTHKEKTDKASDAGSESVSLEESRVPRTREESSEDECEVSNMLKSGRSKQFYNQTYEGGRRSRGDRNYHPGRGGYHYPRNEESWKGPSTRNRDEGYQYHRSHRGRPYRNERRRTNVDGHRGQQLP</sequence>
<reference evidence="21" key="2">
    <citation type="submission" date="2025-09" db="UniProtKB">
        <authorList>
            <consortium name="Ensembl"/>
        </authorList>
    </citation>
    <scope>IDENTIFICATION</scope>
</reference>